<protein>
    <recommendedName>
        <fullName evidence="11">TonB C-terminal domain-containing protein</fullName>
    </recommendedName>
</protein>
<reference evidence="12 13" key="1">
    <citation type="submission" date="2016-09" db="EMBL/GenBank/DDBJ databases">
        <title>Acidihalobacter prosperus V6 (DSM14174).</title>
        <authorList>
            <person name="Khaleque H.N."/>
            <person name="Ramsay J.P."/>
            <person name="Murphy R.J.T."/>
            <person name="Kaksonen A.H."/>
            <person name="Boxall N.J."/>
            <person name="Watkin E.L.J."/>
        </authorList>
    </citation>
    <scope>NUCLEOTIDE SEQUENCE [LARGE SCALE GENOMIC DNA]</scope>
    <source>
        <strain evidence="12 13">V6</strain>
    </source>
</reference>
<sequence length="298" mass="32830">MSTHIPPAPITDKDRLGLTLFLAVALHGILILGVSFKALSESIRRTPPTLNVLLVQTSSDKAPKQANYIAQANQLASGNSDRAGHPGSPFFALNPTPSNGVAPIPQAALIPQTQAERKRTSALASTNSDYMVPPAAQKRGDTHTETLPQDQRLLQLQLQQARLTAEIRRETEDYNKRPRRLFLDTVNAKTAVEAGYLAHWVQRVERVGNLNYPDAAVRERLHGQLILNVLLSHTGRVLRVTVARSSGSVVLDDAAQRIVRLASPFPPFPKAMRKQYDQIMITRTWIFQSGHLHTTGQG</sequence>
<keyword evidence="3" id="KW-0813">Transport</keyword>
<dbReference type="Pfam" id="PF03544">
    <property type="entry name" value="TonB_C"/>
    <property type="match status" value="1"/>
</dbReference>
<dbReference type="InterPro" id="IPR051045">
    <property type="entry name" value="TonB-dependent_transducer"/>
</dbReference>
<keyword evidence="9 10" id="KW-0472">Membrane</keyword>
<evidence type="ECO:0000256" key="5">
    <source>
        <dbReference type="ARBA" id="ARBA00022519"/>
    </source>
</evidence>
<evidence type="ECO:0000256" key="6">
    <source>
        <dbReference type="ARBA" id="ARBA00022692"/>
    </source>
</evidence>
<evidence type="ECO:0000256" key="9">
    <source>
        <dbReference type="ARBA" id="ARBA00023136"/>
    </source>
</evidence>
<evidence type="ECO:0000256" key="2">
    <source>
        <dbReference type="ARBA" id="ARBA00006555"/>
    </source>
</evidence>
<dbReference type="PANTHER" id="PTHR33446:SF11">
    <property type="entry name" value="TONB3"/>
    <property type="match status" value="1"/>
</dbReference>
<feature type="transmembrane region" description="Helical" evidence="10">
    <location>
        <begin position="16"/>
        <end position="36"/>
    </location>
</feature>
<dbReference type="Gene3D" id="3.30.1150.10">
    <property type="match status" value="1"/>
</dbReference>
<evidence type="ECO:0000256" key="1">
    <source>
        <dbReference type="ARBA" id="ARBA00004383"/>
    </source>
</evidence>
<proteinExistence type="inferred from homology"/>
<keyword evidence="5" id="KW-0997">Cell inner membrane</keyword>
<dbReference type="SUPFAM" id="SSF74653">
    <property type="entry name" value="TolA/TonB C-terminal domain"/>
    <property type="match status" value="1"/>
</dbReference>
<dbReference type="GO" id="GO:0098797">
    <property type="term" value="C:plasma membrane protein complex"/>
    <property type="evidence" value="ECO:0007669"/>
    <property type="project" value="TreeGrafter"/>
</dbReference>
<comment type="subcellular location">
    <subcellularLocation>
        <location evidence="1">Cell inner membrane</location>
        <topology evidence="1">Single-pass membrane protein</topology>
        <orientation evidence="1">Periplasmic side</orientation>
    </subcellularLocation>
</comment>
<gene>
    <name evidence="12" type="ORF">BJI67_14425</name>
</gene>
<keyword evidence="13" id="KW-1185">Reference proteome</keyword>
<evidence type="ECO:0000313" key="13">
    <source>
        <dbReference type="Proteomes" id="UP000095342"/>
    </source>
</evidence>
<dbReference type="GO" id="GO:0015031">
    <property type="term" value="P:protein transport"/>
    <property type="evidence" value="ECO:0007669"/>
    <property type="project" value="UniProtKB-KW"/>
</dbReference>
<dbReference type="EMBL" id="CP017448">
    <property type="protein sequence ID" value="AOV18099.1"/>
    <property type="molecule type" value="Genomic_DNA"/>
</dbReference>
<evidence type="ECO:0000256" key="10">
    <source>
        <dbReference type="SAM" id="Phobius"/>
    </source>
</evidence>
<keyword evidence="7" id="KW-0653">Protein transport</keyword>
<dbReference type="InterPro" id="IPR037682">
    <property type="entry name" value="TonB_C"/>
</dbReference>
<evidence type="ECO:0000256" key="3">
    <source>
        <dbReference type="ARBA" id="ARBA00022448"/>
    </source>
</evidence>
<dbReference type="PROSITE" id="PS52015">
    <property type="entry name" value="TONB_CTD"/>
    <property type="match status" value="1"/>
</dbReference>
<keyword evidence="8 10" id="KW-1133">Transmembrane helix</keyword>
<dbReference type="AlphaFoldDB" id="A0A1D8KAU9"/>
<evidence type="ECO:0000259" key="11">
    <source>
        <dbReference type="PROSITE" id="PS52015"/>
    </source>
</evidence>
<dbReference type="NCBIfam" id="TIGR01352">
    <property type="entry name" value="tonB_Cterm"/>
    <property type="match status" value="1"/>
</dbReference>
<dbReference type="InterPro" id="IPR006260">
    <property type="entry name" value="TonB/TolA_C"/>
</dbReference>
<dbReference type="Proteomes" id="UP000095342">
    <property type="component" value="Chromosome"/>
</dbReference>
<name>A0A1D8KAU9_9GAMM</name>
<comment type="similarity">
    <text evidence="2">Belongs to the TonB family.</text>
</comment>
<organism evidence="12 13">
    <name type="scientific">Acidihalobacter aeolianus</name>
    <dbReference type="NCBI Taxonomy" id="2792603"/>
    <lineage>
        <taxon>Bacteria</taxon>
        <taxon>Pseudomonadati</taxon>
        <taxon>Pseudomonadota</taxon>
        <taxon>Gammaproteobacteria</taxon>
        <taxon>Chromatiales</taxon>
        <taxon>Ectothiorhodospiraceae</taxon>
        <taxon>Acidihalobacter</taxon>
    </lineage>
</organism>
<dbReference type="RefSeq" id="WP_070073629.1">
    <property type="nucleotide sequence ID" value="NZ_CP017448.1"/>
</dbReference>
<dbReference type="GO" id="GO:0055085">
    <property type="term" value="P:transmembrane transport"/>
    <property type="evidence" value="ECO:0007669"/>
    <property type="project" value="InterPro"/>
</dbReference>
<keyword evidence="4" id="KW-1003">Cell membrane</keyword>
<accession>A0A1D8KAU9</accession>
<evidence type="ECO:0000256" key="7">
    <source>
        <dbReference type="ARBA" id="ARBA00022927"/>
    </source>
</evidence>
<keyword evidence="6 10" id="KW-0812">Transmembrane</keyword>
<dbReference type="KEGG" id="aaeo:BJI67_14425"/>
<feature type="domain" description="TonB C-terminal" evidence="11">
    <location>
        <begin position="197"/>
        <end position="293"/>
    </location>
</feature>
<evidence type="ECO:0000256" key="8">
    <source>
        <dbReference type="ARBA" id="ARBA00022989"/>
    </source>
</evidence>
<evidence type="ECO:0000313" key="12">
    <source>
        <dbReference type="EMBL" id="AOV18099.1"/>
    </source>
</evidence>
<evidence type="ECO:0000256" key="4">
    <source>
        <dbReference type="ARBA" id="ARBA00022475"/>
    </source>
</evidence>
<dbReference type="GO" id="GO:0031992">
    <property type="term" value="F:energy transducer activity"/>
    <property type="evidence" value="ECO:0007669"/>
    <property type="project" value="TreeGrafter"/>
</dbReference>
<dbReference type="PANTHER" id="PTHR33446">
    <property type="entry name" value="PROTEIN TONB-RELATED"/>
    <property type="match status" value="1"/>
</dbReference>